<sequence>MPLYNHVKQAREELAISQTELGKRCGVSRQTISSIERGDYHPSIVLVIKLAQIFNKSIEELFWLEEDGNEKL</sequence>
<name>A0A926IEY3_9FIRM</name>
<dbReference type="Pfam" id="PF01381">
    <property type="entry name" value="HTH_3"/>
    <property type="match status" value="1"/>
</dbReference>
<dbReference type="SUPFAM" id="SSF47413">
    <property type="entry name" value="lambda repressor-like DNA-binding domains"/>
    <property type="match status" value="1"/>
</dbReference>
<dbReference type="PANTHER" id="PTHR46558">
    <property type="entry name" value="TRACRIPTIONAL REGULATORY PROTEIN-RELATED-RELATED"/>
    <property type="match status" value="1"/>
</dbReference>
<proteinExistence type="predicted"/>
<dbReference type="PROSITE" id="PS50943">
    <property type="entry name" value="HTH_CROC1"/>
    <property type="match status" value="1"/>
</dbReference>
<feature type="domain" description="HTH cro/C1-type" evidence="2">
    <location>
        <begin position="7"/>
        <end position="61"/>
    </location>
</feature>
<dbReference type="Proteomes" id="UP000655830">
    <property type="component" value="Unassembled WGS sequence"/>
</dbReference>
<accession>A0A926IEY3</accession>
<evidence type="ECO:0000313" key="4">
    <source>
        <dbReference type="Proteomes" id="UP000655830"/>
    </source>
</evidence>
<dbReference type="SMART" id="SM00530">
    <property type="entry name" value="HTH_XRE"/>
    <property type="match status" value="1"/>
</dbReference>
<dbReference type="GO" id="GO:0003677">
    <property type="term" value="F:DNA binding"/>
    <property type="evidence" value="ECO:0007669"/>
    <property type="project" value="UniProtKB-KW"/>
</dbReference>
<keyword evidence="1" id="KW-0238">DNA-binding</keyword>
<dbReference type="InterPro" id="IPR010982">
    <property type="entry name" value="Lambda_DNA-bd_dom_sf"/>
</dbReference>
<comment type="caution">
    <text evidence="3">The sequence shown here is derived from an EMBL/GenBank/DDBJ whole genome shotgun (WGS) entry which is preliminary data.</text>
</comment>
<evidence type="ECO:0000259" key="2">
    <source>
        <dbReference type="PROSITE" id="PS50943"/>
    </source>
</evidence>
<evidence type="ECO:0000256" key="1">
    <source>
        <dbReference type="ARBA" id="ARBA00023125"/>
    </source>
</evidence>
<gene>
    <name evidence="3" type="ORF">H8718_11950</name>
</gene>
<dbReference type="AlphaFoldDB" id="A0A926IEY3"/>
<organism evidence="3 4">
    <name type="scientific">Zhenhengia yiwuensis</name>
    <dbReference type="NCBI Taxonomy" id="2763666"/>
    <lineage>
        <taxon>Bacteria</taxon>
        <taxon>Bacillati</taxon>
        <taxon>Bacillota</taxon>
        <taxon>Clostridia</taxon>
        <taxon>Lachnospirales</taxon>
        <taxon>Lachnospiraceae</taxon>
        <taxon>Zhenhengia</taxon>
    </lineage>
</organism>
<reference evidence="3" key="1">
    <citation type="submission" date="2020-08" db="EMBL/GenBank/DDBJ databases">
        <title>Genome public.</title>
        <authorList>
            <person name="Liu C."/>
            <person name="Sun Q."/>
        </authorList>
    </citation>
    <scope>NUCLEOTIDE SEQUENCE</scope>
    <source>
        <strain evidence="3">NSJ-12</strain>
    </source>
</reference>
<dbReference type="PANTHER" id="PTHR46558:SF12">
    <property type="entry name" value="DNA-BINDING PROTEIN"/>
    <property type="match status" value="1"/>
</dbReference>
<dbReference type="Gene3D" id="1.10.260.40">
    <property type="entry name" value="lambda repressor-like DNA-binding domains"/>
    <property type="match status" value="1"/>
</dbReference>
<keyword evidence="4" id="KW-1185">Reference proteome</keyword>
<dbReference type="CDD" id="cd00093">
    <property type="entry name" value="HTH_XRE"/>
    <property type="match status" value="1"/>
</dbReference>
<dbReference type="InterPro" id="IPR001387">
    <property type="entry name" value="Cro/C1-type_HTH"/>
</dbReference>
<dbReference type="EMBL" id="JACRSY010000018">
    <property type="protein sequence ID" value="MBC8580238.1"/>
    <property type="molecule type" value="Genomic_DNA"/>
</dbReference>
<dbReference type="RefSeq" id="WP_177668591.1">
    <property type="nucleotide sequence ID" value="NZ_JACRSY010000018.1"/>
</dbReference>
<evidence type="ECO:0000313" key="3">
    <source>
        <dbReference type="EMBL" id="MBC8580238.1"/>
    </source>
</evidence>
<protein>
    <submittedName>
        <fullName evidence="3">Helix-turn-helix transcriptional regulator</fullName>
    </submittedName>
</protein>